<feature type="transmembrane region" description="Helical" evidence="1">
    <location>
        <begin position="30"/>
        <end position="50"/>
    </location>
</feature>
<dbReference type="EMBL" id="CP097502">
    <property type="protein sequence ID" value="URD72372.1"/>
    <property type="molecule type" value="Genomic_DNA"/>
</dbReference>
<protein>
    <submittedName>
        <fullName evidence="2">Uncharacterized protein</fullName>
    </submittedName>
</protein>
<accession>A0A9E7E993</accession>
<gene>
    <name evidence="2" type="ORF">MUK42_37702</name>
</gene>
<evidence type="ECO:0000313" key="2">
    <source>
        <dbReference type="EMBL" id="URD72372.1"/>
    </source>
</evidence>
<sequence length="69" mass="7688">MDRQDQRLGLCSICSKACKAQIQMANDDMNYRVVVGFIVVSGVSIGVVIMKQGSRIGLFQQNDNIYVDF</sequence>
<evidence type="ECO:0000256" key="1">
    <source>
        <dbReference type="SAM" id="Phobius"/>
    </source>
</evidence>
<reference evidence="2" key="1">
    <citation type="submission" date="2022-05" db="EMBL/GenBank/DDBJ databases">
        <title>The Musa troglodytarum L. genome provides insights into the mechanism of non-climacteric behaviour and enrichment of carotenoids.</title>
        <authorList>
            <person name="Wang J."/>
        </authorList>
    </citation>
    <scope>NUCLEOTIDE SEQUENCE</scope>
    <source>
        <tissue evidence="2">Leaf</tissue>
    </source>
</reference>
<keyword evidence="1" id="KW-1133">Transmembrane helix</keyword>
<evidence type="ECO:0000313" key="3">
    <source>
        <dbReference type="Proteomes" id="UP001055439"/>
    </source>
</evidence>
<dbReference type="Proteomes" id="UP001055439">
    <property type="component" value="Chromosome 1"/>
</dbReference>
<keyword evidence="3" id="KW-1185">Reference proteome</keyword>
<keyword evidence="1" id="KW-0812">Transmembrane</keyword>
<proteinExistence type="predicted"/>
<name>A0A9E7E993_9LILI</name>
<feature type="non-terminal residue" evidence="2">
    <location>
        <position position="69"/>
    </location>
</feature>
<keyword evidence="1" id="KW-0472">Membrane</keyword>
<organism evidence="2 3">
    <name type="scientific">Musa troglodytarum</name>
    <name type="common">fe'i banana</name>
    <dbReference type="NCBI Taxonomy" id="320322"/>
    <lineage>
        <taxon>Eukaryota</taxon>
        <taxon>Viridiplantae</taxon>
        <taxon>Streptophyta</taxon>
        <taxon>Embryophyta</taxon>
        <taxon>Tracheophyta</taxon>
        <taxon>Spermatophyta</taxon>
        <taxon>Magnoliopsida</taxon>
        <taxon>Liliopsida</taxon>
        <taxon>Zingiberales</taxon>
        <taxon>Musaceae</taxon>
        <taxon>Musa</taxon>
    </lineage>
</organism>
<dbReference type="AlphaFoldDB" id="A0A9E7E993"/>